<dbReference type="EMBL" id="JACHMV010000001">
    <property type="protein sequence ID" value="MBB4777578.1"/>
    <property type="molecule type" value="Genomic_DNA"/>
</dbReference>
<dbReference type="Pfam" id="PF12277">
    <property type="entry name" value="DUF3618"/>
    <property type="match status" value="1"/>
</dbReference>
<dbReference type="Proteomes" id="UP000549343">
    <property type="component" value="Unassembled WGS sequence"/>
</dbReference>
<dbReference type="InterPro" id="IPR022062">
    <property type="entry name" value="DUF3618"/>
</dbReference>
<dbReference type="Proteomes" id="UP001501427">
    <property type="component" value="Unassembled WGS sequence"/>
</dbReference>
<evidence type="ECO:0000256" key="1">
    <source>
        <dbReference type="SAM" id="Phobius"/>
    </source>
</evidence>
<evidence type="ECO:0000313" key="3">
    <source>
        <dbReference type="EMBL" id="MBB4777578.1"/>
    </source>
</evidence>
<reference evidence="3 4" key="2">
    <citation type="submission" date="2020-08" db="EMBL/GenBank/DDBJ databases">
        <title>Sequencing the genomes of 1000 actinobacteria strains.</title>
        <authorList>
            <person name="Klenk H.-P."/>
        </authorList>
    </citation>
    <scope>NUCLEOTIDE SEQUENCE [LARGE SCALE GENOMIC DNA]</scope>
    <source>
        <strain evidence="3 4">DSM 44772</strain>
    </source>
</reference>
<name>A0A7W7N074_9ACTN</name>
<dbReference type="RefSeq" id="WP_184888107.1">
    <property type="nucleotide sequence ID" value="NZ_BAAAHD010000046.1"/>
</dbReference>
<gene>
    <name evidence="3" type="ORF">F4557_005996</name>
    <name evidence="2" type="ORF">GCM10009546_47050</name>
</gene>
<proteinExistence type="predicted"/>
<accession>A0A7W7N074</accession>
<organism evidence="3 4">
    <name type="scientific">Actinomadura livida</name>
    <dbReference type="NCBI Taxonomy" id="79909"/>
    <lineage>
        <taxon>Bacteria</taxon>
        <taxon>Bacillati</taxon>
        <taxon>Actinomycetota</taxon>
        <taxon>Actinomycetes</taxon>
        <taxon>Streptosporangiales</taxon>
        <taxon>Thermomonosporaceae</taxon>
        <taxon>Actinomadura</taxon>
    </lineage>
</organism>
<protein>
    <submittedName>
        <fullName evidence="3">HAMP domain-containing protein</fullName>
    </submittedName>
</protein>
<dbReference type="EMBL" id="BAAAHD010000046">
    <property type="protein sequence ID" value="GAA0579182.1"/>
    <property type="molecule type" value="Genomic_DNA"/>
</dbReference>
<reference evidence="2" key="3">
    <citation type="submission" date="2023-12" db="EMBL/GenBank/DDBJ databases">
        <authorList>
            <person name="Sun Q."/>
            <person name="Inoue M."/>
        </authorList>
    </citation>
    <scope>NUCLEOTIDE SEQUENCE</scope>
    <source>
        <strain evidence="2">JCM 10667</strain>
    </source>
</reference>
<keyword evidence="5" id="KW-1185">Reference proteome</keyword>
<reference evidence="2 5" key="1">
    <citation type="journal article" date="2019" name="Int. J. Syst. Evol. Microbiol.">
        <title>The Global Catalogue of Microorganisms (GCM) 10K type strain sequencing project: providing services to taxonomists for standard genome sequencing and annotation.</title>
        <authorList>
            <consortium name="The Broad Institute Genomics Platform"/>
            <consortium name="The Broad Institute Genome Sequencing Center for Infectious Disease"/>
            <person name="Wu L."/>
            <person name="Ma J."/>
        </authorList>
    </citation>
    <scope>NUCLEOTIDE SEQUENCE [LARGE SCALE GENOMIC DNA]</scope>
    <source>
        <strain evidence="2 5">JCM 10667</strain>
    </source>
</reference>
<comment type="caution">
    <text evidence="3">The sequence shown here is derived from an EMBL/GenBank/DDBJ whole genome shotgun (WGS) entry which is preliminary data.</text>
</comment>
<feature type="transmembrane region" description="Helical" evidence="1">
    <location>
        <begin position="79"/>
        <end position="96"/>
    </location>
</feature>
<keyword evidence="1" id="KW-0812">Transmembrane</keyword>
<evidence type="ECO:0000313" key="4">
    <source>
        <dbReference type="Proteomes" id="UP000549343"/>
    </source>
</evidence>
<keyword evidence="1" id="KW-1133">Transmembrane helix</keyword>
<evidence type="ECO:0000313" key="2">
    <source>
        <dbReference type="EMBL" id="GAA0579182.1"/>
    </source>
</evidence>
<keyword evidence="1" id="KW-0472">Membrane</keyword>
<evidence type="ECO:0000313" key="5">
    <source>
        <dbReference type="Proteomes" id="UP001501427"/>
    </source>
</evidence>
<sequence>MDDRPSDPEALERYIERNVQELARTVDEIADRTNPKNVARRGADRLKEEAGQVAKAVGAMIGAPADADDPERGGIDKRVVLAGAAAVTVAALVLWSRRRRRR</sequence>
<dbReference type="AlphaFoldDB" id="A0A7W7N074"/>